<evidence type="ECO:0000313" key="2">
    <source>
        <dbReference type="Proteomes" id="UP000683925"/>
    </source>
</evidence>
<comment type="caution">
    <text evidence="1">The sequence shown here is derived from an EMBL/GenBank/DDBJ whole genome shotgun (WGS) entry which is preliminary data.</text>
</comment>
<dbReference type="EMBL" id="CAJJDP010000141">
    <property type="protein sequence ID" value="CAD8207254.1"/>
    <property type="molecule type" value="Genomic_DNA"/>
</dbReference>
<dbReference type="AlphaFoldDB" id="A0A8S1Y6C1"/>
<sequence length="136" mass="16218">MIPFRLSKQFEIKKYIQSLKVRQYLYRSKLLLRCNQQIKLLIESDHFRQQQQNLQQSYLCITFCRFNLALFDMLSHFLILIYISMKFQLILIYILHFFLILQVGSQCIISISIGKSDFSQSFHIEPQNKSSSGLVE</sequence>
<protein>
    <submittedName>
        <fullName evidence="1">Uncharacterized protein</fullName>
    </submittedName>
</protein>
<accession>A0A8S1Y6C1</accession>
<gene>
    <name evidence="1" type="ORF">POCTA_138.1.T1400115</name>
</gene>
<proteinExistence type="predicted"/>
<name>A0A8S1Y6C1_PAROT</name>
<evidence type="ECO:0000313" key="1">
    <source>
        <dbReference type="EMBL" id="CAD8207254.1"/>
    </source>
</evidence>
<reference evidence="1" key="1">
    <citation type="submission" date="2021-01" db="EMBL/GenBank/DDBJ databases">
        <authorList>
            <consortium name="Genoscope - CEA"/>
            <person name="William W."/>
        </authorList>
    </citation>
    <scope>NUCLEOTIDE SEQUENCE</scope>
</reference>
<keyword evidence="2" id="KW-1185">Reference proteome</keyword>
<organism evidence="1 2">
    <name type="scientific">Paramecium octaurelia</name>
    <dbReference type="NCBI Taxonomy" id="43137"/>
    <lineage>
        <taxon>Eukaryota</taxon>
        <taxon>Sar</taxon>
        <taxon>Alveolata</taxon>
        <taxon>Ciliophora</taxon>
        <taxon>Intramacronucleata</taxon>
        <taxon>Oligohymenophorea</taxon>
        <taxon>Peniculida</taxon>
        <taxon>Parameciidae</taxon>
        <taxon>Paramecium</taxon>
    </lineage>
</organism>
<dbReference type="Proteomes" id="UP000683925">
    <property type="component" value="Unassembled WGS sequence"/>
</dbReference>